<gene>
    <name evidence="6" type="ORF">LIN78_10655</name>
</gene>
<keyword evidence="2" id="KW-0408">Iron</keyword>
<reference evidence="6" key="1">
    <citation type="submission" date="2021-10" db="EMBL/GenBank/DDBJ databases">
        <title>The complete genome sequence of Leeia sp. TBRC 13508.</title>
        <authorList>
            <person name="Charoenyingcharoen P."/>
            <person name="Yukphan P."/>
        </authorList>
    </citation>
    <scope>NUCLEOTIDE SEQUENCE</scope>
    <source>
        <strain evidence="6">TBRC 13508</strain>
    </source>
</reference>
<dbReference type="InterPro" id="IPR036010">
    <property type="entry name" value="2Fe-2S_ferredoxin-like_sf"/>
</dbReference>
<dbReference type="InterPro" id="IPR008333">
    <property type="entry name" value="Cbr1-like_FAD-bd_dom"/>
</dbReference>
<dbReference type="PROSITE" id="PS51384">
    <property type="entry name" value="FAD_FR"/>
    <property type="match status" value="1"/>
</dbReference>
<feature type="domain" description="2Fe-2S ferredoxin-type" evidence="4">
    <location>
        <begin position="17"/>
        <end position="106"/>
    </location>
</feature>
<keyword evidence="3" id="KW-1133">Transmembrane helix</keyword>
<dbReference type="InterPro" id="IPR012675">
    <property type="entry name" value="Beta-grasp_dom_sf"/>
</dbReference>
<dbReference type="PRINTS" id="PR00410">
    <property type="entry name" value="PHEHYDRXLASE"/>
</dbReference>
<evidence type="ECO:0000256" key="1">
    <source>
        <dbReference type="ARBA" id="ARBA00001974"/>
    </source>
</evidence>
<sequence length="357" mass="39619">MPNSHPDDSIATTVSGHQITLAQWPTQIPYRHGSLLDAILSAGVPFPHACSAGDCGQCKCKLVDGQVDMEAFSPEALTAQEAARGEILACRAYPKGPVSISWLADDDEACFTIRYGQARVQSVDVLGETGYLRLKLQIMGAALQFAPGQFIRLELGDMPSRCYSLVNRPGEQVLELLVRRRANGLYSDYMENKLRVGEKVNFEGPYGEAFWRGRHDGPVVIAAIGGGMSFAISVLMAALNDRQRELTVWQFSAGRPLLQDEQLKKLASKYGFVYQGFQCEAQGLDHLLTAFHSLDVDVSQLKMYLSGDPAAMPHLAKEALSMDLDPENLIAEPFYPSKVRFPDSWWSQLTSRLRFWR</sequence>
<keyword evidence="2" id="KW-0001">2Fe-2S</keyword>
<name>A0ABS8D723_9NEIS</name>
<evidence type="ECO:0000313" key="6">
    <source>
        <dbReference type="EMBL" id="MCB6184004.1"/>
    </source>
</evidence>
<organism evidence="6 7">
    <name type="scientific">Leeia speluncae</name>
    <dbReference type="NCBI Taxonomy" id="2884804"/>
    <lineage>
        <taxon>Bacteria</taxon>
        <taxon>Pseudomonadati</taxon>
        <taxon>Pseudomonadota</taxon>
        <taxon>Betaproteobacteria</taxon>
        <taxon>Neisseriales</taxon>
        <taxon>Leeiaceae</taxon>
        <taxon>Leeia</taxon>
    </lineage>
</organism>
<dbReference type="EMBL" id="JAJBZT010000005">
    <property type="protein sequence ID" value="MCB6184004.1"/>
    <property type="molecule type" value="Genomic_DNA"/>
</dbReference>
<dbReference type="Gene3D" id="2.40.30.10">
    <property type="entry name" value="Translation factors"/>
    <property type="match status" value="1"/>
</dbReference>
<dbReference type="SUPFAM" id="SSF54292">
    <property type="entry name" value="2Fe-2S ferredoxin-like"/>
    <property type="match status" value="1"/>
</dbReference>
<dbReference type="Proteomes" id="UP001165395">
    <property type="component" value="Unassembled WGS sequence"/>
</dbReference>
<dbReference type="PROSITE" id="PS51085">
    <property type="entry name" value="2FE2S_FER_2"/>
    <property type="match status" value="1"/>
</dbReference>
<dbReference type="CDD" id="cd00207">
    <property type="entry name" value="fer2"/>
    <property type="match status" value="1"/>
</dbReference>
<dbReference type="InterPro" id="IPR039261">
    <property type="entry name" value="FNR_nucleotide-bd"/>
</dbReference>
<dbReference type="InterPro" id="IPR017938">
    <property type="entry name" value="Riboflavin_synthase-like_b-brl"/>
</dbReference>
<dbReference type="SUPFAM" id="SSF52343">
    <property type="entry name" value="Ferredoxin reductase-like, C-terminal NADP-linked domain"/>
    <property type="match status" value="1"/>
</dbReference>
<keyword evidence="3" id="KW-0472">Membrane</keyword>
<dbReference type="RefSeq" id="WP_227180783.1">
    <property type="nucleotide sequence ID" value="NZ_JAJBZT010000005.1"/>
</dbReference>
<dbReference type="SUPFAM" id="SSF63380">
    <property type="entry name" value="Riboflavin synthase domain-like"/>
    <property type="match status" value="1"/>
</dbReference>
<dbReference type="Pfam" id="PF00111">
    <property type="entry name" value="Fer2"/>
    <property type="match status" value="1"/>
</dbReference>
<dbReference type="InterPro" id="IPR001041">
    <property type="entry name" value="2Fe-2S_ferredoxin-type"/>
</dbReference>
<evidence type="ECO:0000256" key="3">
    <source>
        <dbReference type="SAM" id="Phobius"/>
    </source>
</evidence>
<dbReference type="InterPro" id="IPR006058">
    <property type="entry name" value="2Fe2S_fd_BS"/>
</dbReference>
<keyword evidence="3" id="KW-0812">Transmembrane</keyword>
<evidence type="ECO:0000256" key="2">
    <source>
        <dbReference type="ARBA" id="ARBA00022714"/>
    </source>
</evidence>
<evidence type="ECO:0000313" key="7">
    <source>
        <dbReference type="Proteomes" id="UP001165395"/>
    </source>
</evidence>
<feature type="domain" description="FAD-binding FR-type" evidence="5">
    <location>
        <begin position="113"/>
        <end position="212"/>
    </location>
</feature>
<dbReference type="InterPro" id="IPR017927">
    <property type="entry name" value="FAD-bd_FR_type"/>
</dbReference>
<evidence type="ECO:0000259" key="4">
    <source>
        <dbReference type="PROSITE" id="PS51085"/>
    </source>
</evidence>
<evidence type="ECO:0000259" key="5">
    <source>
        <dbReference type="PROSITE" id="PS51384"/>
    </source>
</evidence>
<keyword evidence="2" id="KW-0411">Iron-sulfur</keyword>
<keyword evidence="7" id="KW-1185">Reference proteome</keyword>
<keyword evidence="2" id="KW-0479">Metal-binding</keyword>
<feature type="transmembrane region" description="Helical" evidence="3">
    <location>
        <begin position="219"/>
        <end position="239"/>
    </location>
</feature>
<dbReference type="PANTHER" id="PTHR47354">
    <property type="entry name" value="NADH OXIDOREDUCTASE HCR"/>
    <property type="match status" value="1"/>
</dbReference>
<dbReference type="PROSITE" id="PS00197">
    <property type="entry name" value="2FE2S_FER_1"/>
    <property type="match status" value="1"/>
</dbReference>
<dbReference type="PANTHER" id="PTHR47354:SF5">
    <property type="entry name" value="PROTEIN RFBI"/>
    <property type="match status" value="1"/>
</dbReference>
<dbReference type="Pfam" id="PF00970">
    <property type="entry name" value="FAD_binding_6"/>
    <property type="match status" value="1"/>
</dbReference>
<comment type="cofactor">
    <cofactor evidence="1">
        <name>FAD</name>
        <dbReference type="ChEBI" id="CHEBI:57692"/>
    </cofactor>
</comment>
<protein>
    <submittedName>
        <fullName evidence="6">2Fe-2S iron-sulfur cluster binding domain-containing protein</fullName>
    </submittedName>
</protein>
<proteinExistence type="predicted"/>
<comment type="caution">
    <text evidence="6">The sequence shown here is derived from an EMBL/GenBank/DDBJ whole genome shotgun (WGS) entry which is preliminary data.</text>
</comment>
<dbReference type="Gene3D" id="3.10.20.30">
    <property type="match status" value="1"/>
</dbReference>
<dbReference type="InterPro" id="IPR050415">
    <property type="entry name" value="MRET"/>
</dbReference>
<accession>A0ABS8D723</accession>